<evidence type="ECO:0000313" key="2">
    <source>
        <dbReference type="Proteomes" id="UP001255416"/>
    </source>
</evidence>
<keyword evidence="2" id="KW-1185">Reference proteome</keyword>
<evidence type="ECO:0008006" key="3">
    <source>
        <dbReference type="Google" id="ProtNLM"/>
    </source>
</evidence>
<reference evidence="2" key="1">
    <citation type="submission" date="2023-05" db="EMBL/GenBank/DDBJ databases">
        <title>Sedimentitalea sp. nov. JM2-8.</title>
        <authorList>
            <person name="Huang J."/>
        </authorList>
    </citation>
    <scope>NUCLEOTIDE SEQUENCE [LARGE SCALE GENOMIC DNA]</scope>
    <source>
        <strain evidence="2">KHS03</strain>
    </source>
</reference>
<protein>
    <recommendedName>
        <fullName evidence="3">Major facilitator superfamily (MFS) profile domain-containing protein</fullName>
    </recommendedName>
</protein>
<evidence type="ECO:0000313" key="1">
    <source>
        <dbReference type="EMBL" id="MDU9004101.1"/>
    </source>
</evidence>
<dbReference type="RefSeq" id="WP_316775523.1">
    <property type="nucleotide sequence ID" value="NZ_JASMWN010000006.1"/>
</dbReference>
<organism evidence="1 2">
    <name type="scientific">Sedimentitalea todarodis</name>
    <dbReference type="NCBI Taxonomy" id="1631240"/>
    <lineage>
        <taxon>Bacteria</taxon>
        <taxon>Pseudomonadati</taxon>
        <taxon>Pseudomonadota</taxon>
        <taxon>Alphaproteobacteria</taxon>
        <taxon>Rhodobacterales</taxon>
        <taxon>Paracoccaceae</taxon>
        <taxon>Sedimentitalea</taxon>
    </lineage>
</organism>
<proteinExistence type="predicted"/>
<dbReference type="EMBL" id="JASMWN010000006">
    <property type="protein sequence ID" value="MDU9004101.1"/>
    <property type="molecule type" value="Genomic_DNA"/>
</dbReference>
<name>A0ABU3VD55_9RHOB</name>
<sequence length="62" mass="6362">MILMLIFFSNFVNGVVQAVGPQLLEATAYSVGFAAVIGLCSGSFTGRALRVVTLGDRGASPA</sequence>
<dbReference type="Proteomes" id="UP001255416">
    <property type="component" value="Unassembled WGS sequence"/>
</dbReference>
<gene>
    <name evidence="1" type="ORF">QO231_09580</name>
</gene>
<comment type="caution">
    <text evidence="1">The sequence shown here is derived from an EMBL/GenBank/DDBJ whole genome shotgun (WGS) entry which is preliminary data.</text>
</comment>
<accession>A0ABU3VD55</accession>